<feature type="compositionally biased region" description="Low complexity" evidence="1">
    <location>
        <begin position="200"/>
        <end position="212"/>
    </location>
</feature>
<feature type="non-terminal residue" evidence="3">
    <location>
        <position position="1"/>
    </location>
</feature>
<dbReference type="AlphaFoldDB" id="A0AAD3HP44"/>
<evidence type="ECO:0000256" key="1">
    <source>
        <dbReference type="SAM" id="MobiDB-lite"/>
    </source>
</evidence>
<name>A0AAD3HP44_9CHLO</name>
<keyword evidence="4" id="KW-1185">Reference proteome</keyword>
<feature type="compositionally biased region" description="Low complexity" evidence="1">
    <location>
        <begin position="255"/>
        <end position="274"/>
    </location>
</feature>
<protein>
    <recommendedName>
        <fullName evidence="5">PAS domain-containing protein</fullName>
    </recommendedName>
</protein>
<comment type="caution">
    <text evidence="3">The sequence shown here is derived from an EMBL/GenBank/DDBJ whole genome shotgun (WGS) entry which is preliminary data.</text>
</comment>
<feature type="compositionally biased region" description="Low complexity" evidence="1">
    <location>
        <begin position="283"/>
        <end position="296"/>
    </location>
</feature>
<feature type="signal peptide" evidence="2">
    <location>
        <begin position="1"/>
        <end position="31"/>
    </location>
</feature>
<evidence type="ECO:0008006" key="5">
    <source>
        <dbReference type="Google" id="ProtNLM"/>
    </source>
</evidence>
<feature type="compositionally biased region" description="Low complexity" evidence="1">
    <location>
        <begin position="54"/>
        <end position="64"/>
    </location>
</feature>
<evidence type="ECO:0000256" key="2">
    <source>
        <dbReference type="SAM" id="SignalP"/>
    </source>
</evidence>
<dbReference type="Proteomes" id="UP001054857">
    <property type="component" value="Unassembled WGS sequence"/>
</dbReference>
<proteinExistence type="predicted"/>
<gene>
    <name evidence="3" type="ORF">Agub_g9618</name>
</gene>
<reference evidence="3 4" key="1">
    <citation type="journal article" date="2021" name="Sci. Rep.">
        <title>Genome sequencing of the multicellular alga Astrephomene provides insights into convergent evolution of germ-soma differentiation.</title>
        <authorList>
            <person name="Yamashita S."/>
            <person name="Yamamoto K."/>
            <person name="Matsuzaki R."/>
            <person name="Suzuki S."/>
            <person name="Yamaguchi H."/>
            <person name="Hirooka S."/>
            <person name="Minakuchi Y."/>
            <person name="Miyagishima S."/>
            <person name="Kawachi M."/>
            <person name="Toyoda A."/>
            <person name="Nozaki H."/>
        </authorList>
    </citation>
    <scope>NUCLEOTIDE SEQUENCE [LARGE SCALE GENOMIC DNA]</scope>
    <source>
        <strain evidence="3 4">NIES-4017</strain>
    </source>
</reference>
<keyword evidence="2" id="KW-0732">Signal</keyword>
<dbReference type="EMBL" id="BMAR01000020">
    <property type="protein sequence ID" value="GFR47838.1"/>
    <property type="molecule type" value="Genomic_DNA"/>
</dbReference>
<feature type="non-terminal residue" evidence="3">
    <location>
        <position position="296"/>
    </location>
</feature>
<feature type="region of interest" description="Disordered" evidence="1">
    <location>
        <begin position="29"/>
        <end position="92"/>
    </location>
</feature>
<feature type="region of interest" description="Disordered" evidence="1">
    <location>
        <begin position="239"/>
        <end position="296"/>
    </location>
</feature>
<sequence>ISSNEALVFVNKAMLLLTVLSCFRTTPSACSEEECPGTPKAPKDEPFDEPGPSPSALLELSSSARTAPPEDGDKCVLPGPTRSNDLSDHGVELPAPEQSIPFDSFVFYKVPSAFTVFTLQGRILHQNPASKLYFGDHTSSHAGHPANDDASMLIRMFCLEPDKLESMQLEVLRENGGHWKGIIRVPASLASPHFHTTTESTNQNNNAISAAIPPNPTGNPPTTSQAVLDTVLELLHTTSDQQQRRKKASAGLSKAAQGQQLASGIQQQQKQKQQLLDERCNRAGEAAAAAAGSTAA</sequence>
<accession>A0AAD3HP44</accession>
<feature type="chain" id="PRO_5041969363" description="PAS domain-containing protein" evidence="2">
    <location>
        <begin position="32"/>
        <end position="296"/>
    </location>
</feature>
<feature type="region of interest" description="Disordered" evidence="1">
    <location>
        <begin position="193"/>
        <end position="224"/>
    </location>
</feature>
<evidence type="ECO:0000313" key="4">
    <source>
        <dbReference type="Proteomes" id="UP001054857"/>
    </source>
</evidence>
<evidence type="ECO:0000313" key="3">
    <source>
        <dbReference type="EMBL" id="GFR47838.1"/>
    </source>
</evidence>
<organism evidence="3 4">
    <name type="scientific">Astrephomene gubernaculifera</name>
    <dbReference type="NCBI Taxonomy" id="47775"/>
    <lineage>
        <taxon>Eukaryota</taxon>
        <taxon>Viridiplantae</taxon>
        <taxon>Chlorophyta</taxon>
        <taxon>core chlorophytes</taxon>
        <taxon>Chlorophyceae</taxon>
        <taxon>CS clade</taxon>
        <taxon>Chlamydomonadales</taxon>
        <taxon>Astrephomenaceae</taxon>
        <taxon>Astrephomene</taxon>
    </lineage>
</organism>